<gene>
    <name evidence="6" type="primary">tcuA</name>
    <name evidence="6" type="ORF">NZD89_24455</name>
</gene>
<evidence type="ECO:0000259" key="5">
    <source>
        <dbReference type="Pfam" id="PF00890"/>
    </source>
</evidence>
<dbReference type="PANTHER" id="PTHR43400:SF7">
    <property type="entry name" value="FAD-DEPENDENT OXIDOREDUCTASE 2 FAD BINDING DOMAIN-CONTAINING PROTEIN"/>
    <property type="match status" value="1"/>
</dbReference>
<dbReference type="SUPFAM" id="SSF56425">
    <property type="entry name" value="Succinate dehydrogenase/fumarate reductase flavoprotein, catalytic domain"/>
    <property type="match status" value="1"/>
</dbReference>
<dbReference type="NCBIfam" id="NF006130">
    <property type="entry name" value="PRK08274.1"/>
    <property type="match status" value="1"/>
</dbReference>
<dbReference type="Proteomes" id="UP001164761">
    <property type="component" value="Chromosome"/>
</dbReference>
<evidence type="ECO:0000256" key="1">
    <source>
        <dbReference type="ARBA" id="ARBA00001974"/>
    </source>
</evidence>
<dbReference type="Gene3D" id="3.50.50.60">
    <property type="entry name" value="FAD/NAD(P)-binding domain"/>
    <property type="match status" value="1"/>
</dbReference>
<evidence type="ECO:0000256" key="3">
    <source>
        <dbReference type="ARBA" id="ARBA00022827"/>
    </source>
</evidence>
<evidence type="ECO:0000256" key="2">
    <source>
        <dbReference type="ARBA" id="ARBA00022630"/>
    </source>
</evidence>
<dbReference type="Gene3D" id="3.90.700.10">
    <property type="entry name" value="Succinate dehydrogenase/fumarate reductase flavoprotein, catalytic domain"/>
    <property type="match status" value="1"/>
</dbReference>
<dbReference type="NCBIfam" id="TIGR02485">
    <property type="entry name" value="CobZ_N-term"/>
    <property type="match status" value="1"/>
</dbReference>
<keyword evidence="4" id="KW-0560">Oxidoreductase</keyword>
<dbReference type="InterPro" id="IPR003953">
    <property type="entry name" value="FAD-dep_OxRdtase_2_FAD-bd"/>
</dbReference>
<evidence type="ECO:0000313" key="6">
    <source>
        <dbReference type="EMBL" id="WAH41365.1"/>
    </source>
</evidence>
<accession>A0ABY6ZF62</accession>
<dbReference type="InterPro" id="IPR036188">
    <property type="entry name" value="FAD/NAD-bd_sf"/>
</dbReference>
<evidence type="ECO:0000256" key="4">
    <source>
        <dbReference type="ARBA" id="ARBA00023002"/>
    </source>
</evidence>
<name>A0ABY6ZF62_9BACL</name>
<keyword evidence="3" id="KW-0274">FAD</keyword>
<protein>
    <submittedName>
        <fullName evidence="6">FAD-dependent tricarballylate dehydrogenase TcuA</fullName>
    </submittedName>
</protein>
<dbReference type="EMBL" id="CP104067">
    <property type="protein sequence ID" value="WAH41365.1"/>
    <property type="molecule type" value="Genomic_DNA"/>
</dbReference>
<keyword evidence="7" id="KW-1185">Reference proteome</keyword>
<keyword evidence="2" id="KW-0285">Flavoprotein</keyword>
<dbReference type="PRINTS" id="PR00411">
    <property type="entry name" value="PNDRDTASEI"/>
</dbReference>
<evidence type="ECO:0000313" key="7">
    <source>
        <dbReference type="Proteomes" id="UP001164761"/>
    </source>
</evidence>
<sequence length="461" mass="50709">MGQYDILVIGGGNAALSAALTARDNGAQVLIIERAPKFYRGGNSRHTRDFRIMHEQKNAYTTGAYSEDEFFEDLKRVAQGEIDEELARYIIRKSAELPDWLESQGIRWQEPLAGTLHLSRTNMFMLGGGRAMMNAYYYTAQKKGIDIWYDSLVEQVQLDGLVAKSVKVRRGDERVTVTCKALILASGGFEANVEWLKEYWGEAAENFIIRGTPYNQGNLIRFMLDSGAESVGDPDAFHGVAVDGRAPKFDGGIITRLDSVPFGIVVNQNVERFYNEGEDFWTKRYAIWGGLIARQPGQVAYSIIDSKAMGKFMPSVFDPIVTSSLPELAVKLGIDGDKLVTTVNTFNGAIASGGTFNPSELDDCHTDGITPPKTHWAIPVDTAPFYAYPLRTGVTFTYHGVRINDRAQVKMKDGRVMENLFAVGEMVSGNVLKRGYLAGFGLTQGAVMGRIAGEVAAHVIG</sequence>
<feature type="domain" description="FAD-dependent oxidoreductase 2 FAD-binding" evidence="5">
    <location>
        <begin position="5"/>
        <end position="430"/>
    </location>
</feature>
<reference evidence="6" key="1">
    <citation type="submission" date="2022-08" db="EMBL/GenBank/DDBJ databases">
        <title>Alicyclobacillus fastidiosus DSM 17978, complete genome.</title>
        <authorList>
            <person name="Wang Q."/>
            <person name="Cai R."/>
            <person name="Wang Z."/>
        </authorList>
    </citation>
    <scope>NUCLEOTIDE SEQUENCE</scope>
    <source>
        <strain evidence="6">DSM 17978</strain>
    </source>
</reference>
<dbReference type="InterPro" id="IPR050315">
    <property type="entry name" value="FAD-oxidoreductase_2"/>
</dbReference>
<dbReference type="PANTHER" id="PTHR43400">
    <property type="entry name" value="FUMARATE REDUCTASE"/>
    <property type="match status" value="1"/>
</dbReference>
<dbReference type="Pfam" id="PF00890">
    <property type="entry name" value="FAD_binding_2"/>
    <property type="match status" value="1"/>
</dbReference>
<dbReference type="InterPro" id="IPR012831">
    <property type="entry name" value="CobZ"/>
</dbReference>
<dbReference type="SUPFAM" id="SSF51905">
    <property type="entry name" value="FAD/NAD(P)-binding domain"/>
    <property type="match status" value="1"/>
</dbReference>
<dbReference type="RefSeq" id="WP_268005278.1">
    <property type="nucleotide sequence ID" value="NZ_BSUT01000001.1"/>
</dbReference>
<proteinExistence type="predicted"/>
<comment type="cofactor">
    <cofactor evidence="1">
        <name>FAD</name>
        <dbReference type="ChEBI" id="CHEBI:57692"/>
    </cofactor>
</comment>
<organism evidence="6 7">
    <name type="scientific">Alicyclobacillus fastidiosus</name>
    <dbReference type="NCBI Taxonomy" id="392011"/>
    <lineage>
        <taxon>Bacteria</taxon>
        <taxon>Bacillati</taxon>
        <taxon>Bacillota</taxon>
        <taxon>Bacilli</taxon>
        <taxon>Bacillales</taxon>
        <taxon>Alicyclobacillaceae</taxon>
        <taxon>Alicyclobacillus</taxon>
    </lineage>
</organism>
<dbReference type="InterPro" id="IPR027477">
    <property type="entry name" value="Succ_DH/fumarate_Rdtase_cat_sf"/>
</dbReference>